<dbReference type="InterPro" id="IPR016035">
    <property type="entry name" value="Acyl_Trfase/lysoPLipase"/>
</dbReference>
<feature type="active site" description="Nucleophile" evidence="4">
    <location>
        <position position="37"/>
    </location>
</feature>
<comment type="caution">
    <text evidence="4">Lacks conserved residue(s) required for the propagation of feature annotation.</text>
</comment>
<feature type="domain" description="PNPLA" evidence="5">
    <location>
        <begin position="4"/>
        <end position="172"/>
    </location>
</feature>
<dbReference type="PANTHER" id="PTHR14226">
    <property type="entry name" value="NEUROPATHY TARGET ESTERASE/SWISS CHEESE D.MELANOGASTER"/>
    <property type="match status" value="1"/>
</dbReference>
<dbReference type="Pfam" id="PF19890">
    <property type="entry name" value="DUF6363"/>
    <property type="match status" value="1"/>
</dbReference>
<name>A0AAE3LKF5_9FIRM</name>
<dbReference type="Gene3D" id="3.40.1090.10">
    <property type="entry name" value="Cytosolic phospholipase A2 catalytic domain"/>
    <property type="match status" value="2"/>
</dbReference>
<dbReference type="GO" id="GO:0016042">
    <property type="term" value="P:lipid catabolic process"/>
    <property type="evidence" value="ECO:0007669"/>
    <property type="project" value="UniProtKB-UniRule"/>
</dbReference>
<feature type="short sequence motif" description="DGA/G" evidence="4">
    <location>
        <begin position="159"/>
        <end position="161"/>
    </location>
</feature>
<dbReference type="CDD" id="cd07208">
    <property type="entry name" value="Pat_hypo_Ecoli_yjju_like"/>
    <property type="match status" value="1"/>
</dbReference>
<organism evidence="6 7">
    <name type="scientific">Hominimerdicola aceti</name>
    <dbReference type="NCBI Taxonomy" id="2981726"/>
    <lineage>
        <taxon>Bacteria</taxon>
        <taxon>Bacillati</taxon>
        <taxon>Bacillota</taxon>
        <taxon>Clostridia</taxon>
        <taxon>Eubacteriales</taxon>
        <taxon>Oscillospiraceae</taxon>
        <taxon>Hominimerdicola</taxon>
    </lineage>
</organism>
<feature type="active site" description="Proton acceptor" evidence="4">
    <location>
        <position position="159"/>
    </location>
</feature>
<keyword evidence="1 4" id="KW-0378">Hydrolase</keyword>
<proteinExistence type="predicted"/>
<keyword evidence="7" id="KW-1185">Reference proteome</keyword>
<dbReference type="Proteomes" id="UP001208131">
    <property type="component" value="Unassembled WGS sequence"/>
</dbReference>
<protein>
    <submittedName>
        <fullName evidence="6">Patatin family protein</fullName>
    </submittedName>
</protein>
<dbReference type="InterPro" id="IPR002641">
    <property type="entry name" value="PNPLA_dom"/>
</dbReference>
<accession>A0AAE3LKF5</accession>
<dbReference type="InterPro" id="IPR037483">
    <property type="entry name" value="YjjU-like"/>
</dbReference>
<dbReference type="SUPFAM" id="SSF52151">
    <property type="entry name" value="FabD/lysophospholipase-like"/>
    <property type="match status" value="1"/>
</dbReference>
<keyword evidence="3 4" id="KW-0443">Lipid metabolism</keyword>
<dbReference type="InterPro" id="IPR045943">
    <property type="entry name" value="DUF6363"/>
</dbReference>
<dbReference type="PANTHER" id="PTHR14226:SF25">
    <property type="entry name" value="PHOSPHOESTERASE"/>
    <property type="match status" value="1"/>
</dbReference>
<keyword evidence="2 4" id="KW-0442">Lipid degradation</keyword>
<evidence type="ECO:0000313" key="7">
    <source>
        <dbReference type="Proteomes" id="UP001208131"/>
    </source>
</evidence>
<dbReference type="AlphaFoldDB" id="A0AAE3LKF5"/>
<evidence type="ECO:0000256" key="3">
    <source>
        <dbReference type="ARBA" id="ARBA00023098"/>
    </source>
</evidence>
<evidence type="ECO:0000256" key="2">
    <source>
        <dbReference type="ARBA" id="ARBA00022963"/>
    </source>
</evidence>
<evidence type="ECO:0000313" key="6">
    <source>
        <dbReference type="EMBL" id="MCU6705672.1"/>
    </source>
</evidence>
<dbReference type="PROSITE" id="PS51635">
    <property type="entry name" value="PNPLA"/>
    <property type="match status" value="1"/>
</dbReference>
<gene>
    <name evidence="6" type="ORF">OCV57_07010</name>
</gene>
<sequence>MLGLTLEGGASRTVYSCGIMDALLENKIIADYVIGVSAGAAFGVSYCSGQIGRNLRLATEFMGTKKYMGARHLIDPKNRCYYNLDYAYNVVPNVELPFDYEAYRNFKGRFCAVVTNVKNGKAEYMDVPKDDTHWNLLRATCALPLLFPEIEINGEKYMDGGISDSIPYMQAIKAGCDKNIVVLTRPKGYVKTQEPATKLAMKYYHKYPEFAEALATRAERYNKCIAELMELKAEGKVFVFTPKTTFGVGRTEGDPAKLRRLYDYGYNHAKWAMDDLKKYLCK</sequence>
<evidence type="ECO:0000256" key="1">
    <source>
        <dbReference type="ARBA" id="ARBA00022801"/>
    </source>
</evidence>
<dbReference type="GO" id="GO:0016787">
    <property type="term" value="F:hydrolase activity"/>
    <property type="evidence" value="ECO:0007669"/>
    <property type="project" value="UniProtKB-UniRule"/>
</dbReference>
<dbReference type="EMBL" id="JAOQJZ010000006">
    <property type="protein sequence ID" value="MCU6705672.1"/>
    <property type="molecule type" value="Genomic_DNA"/>
</dbReference>
<comment type="caution">
    <text evidence="6">The sequence shown here is derived from an EMBL/GenBank/DDBJ whole genome shotgun (WGS) entry which is preliminary data.</text>
</comment>
<evidence type="ECO:0000259" key="5">
    <source>
        <dbReference type="PROSITE" id="PS51635"/>
    </source>
</evidence>
<evidence type="ECO:0000256" key="4">
    <source>
        <dbReference type="PROSITE-ProRule" id="PRU01161"/>
    </source>
</evidence>
<reference evidence="6 7" key="1">
    <citation type="journal article" date="2021" name="ISME Commun">
        <title>Automated analysis of genomic sequences facilitates high-throughput and comprehensive description of bacteria.</title>
        <authorList>
            <person name="Hitch T.C.A."/>
        </authorList>
    </citation>
    <scope>NUCLEOTIDE SEQUENCE [LARGE SCALE GENOMIC DNA]</scope>
    <source>
        <strain evidence="6 7">Sanger_31</strain>
    </source>
</reference>
<feature type="short sequence motif" description="GXSXG" evidence="4">
    <location>
        <begin position="35"/>
        <end position="39"/>
    </location>
</feature>
<dbReference type="RefSeq" id="WP_267300954.1">
    <property type="nucleotide sequence ID" value="NZ_JAOQJZ010000006.1"/>
</dbReference>
<dbReference type="InterPro" id="IPR050301">
    <property type="entry name" value="NTE"/>
</dbReference>
<dbReference type="Pfam" id="PF01734">
    <property type="entry name" value="Patatin"/>
    <property type="match status" value="1"/>
</dbReference>